<dbReference type="EMBL" id="KQ414581">
    <property type="protein sequence ID" value="KOC71038.1"/>
    <property type="molecule type" value="Genomic_DNA"/>
</dbReference>
<feature type="region of interest" description="Disordered" evidence="1">
    <location>
        <begin position="1"/>
        <end position="36"/>
    </location>
</feature>
<protein>
    <submittedName>
        <fullName evidence="2">N-acetyl-D-glucosamine kinase</fullName>
    </submittedName>
</protein>
<dbReference type="PANTHER" id="PTHR12862">
    <property type="entry name" value="BADF TYPE ATPASE DOMAIN-CONTAINING PROTEIN"/>
    <property type="match status" value="1"/>
</dbReference>
<accession>A0A0L7RJR4</accession>
<keyword evidence="2" id="KW-0418">Kinase</keyword>
<feature type="compositionally biased region" description="Basic residues" evidence="1">
    <location>
        <begin position="1"/>
        <end position="12"/>
    </location>
</feature>
<dbReference type="GO" id="GO:0045127">
    <property type="term" value="F:N-acetylglucosamine kinase activity"/>
    <property type="evidence" value="ECO:0007669"/>
    <property type="project" value="InterPro"/>
</dbReference>
<dbReference type="OrthoDB" id="311172at2759"/>
<dbReference type="AlphaFoldDB" id="A0A0L7RJR4"/>
<dbReference type="SUPFAM" id="SSF53067">
    <property type="entry name" value="Actin-like ATPase domain"/>
    <property type="match status" value="1"/>
</dbReference>
<evidence type="ECO:0000313" key="2">
    <source>
        <dbReference type="EMBL" id="KOC71038.1"/>
    </source>
</evidence>
<keyword evidence="2" id="KW-0808">Transferase</keyword>
<dbReference type="Gene3D" id="3.30.420.40">
    <property type="match status" value="1"/>
</dbReference>
<keyword evidence="3" id="KW-1185">Reference proteome</keyword>
<organism evidence="2 3">
    <name type="scientific">Habropoda laboriosa</name>
    <dbReference type="NCBI Taxonomy" id="597456"/>
    <lineage>
        <taxon>Eukaryota</taxon>
        <taxon>Metazoa</taxon>
        <taxon>Ecdysozoa</taxon>
        <taxon>Arthropoda</taxon>
        <taxon>Hexapoda</taxon>
        <taxon>Insecta</taxon>
        <taxon>Pterygota</taxon>
        <taxon>Neoptera</taxon>
        <taxon>Endopterygota</taxon>
        <taxon>Hymenoptera</taxon>
        <taxon>Apocrita</taxon>
        <taxon>Aculeata</taxon>
        <taxon>Apoidea</taxon>
        <taxon>Anthophila</taxon>
        <taxon>Apidae</taxon>
        <taxon>Habropoda</taxon>
    </lineage>
</organism>
<reference evidence="2 3" key="1">
    <citation type="submission" date="2015-07" db="EMBL/GenBank/DDBJ databases">
        <title>The genome of Habropoda laboriosa.</title>
        <authorList>
            <person name="Pan H."/>
            <person name="Kapheim K."/>
        </authorList>
    </citation>
    <scope>NUCLEOTIDE SEQUENCE [LARGE SCALE GENOMIC DNA]</scope>
    <source>
        <strain evidence="2">0110345459</strain>
    </source>
</reference>
<evidence type="ECO:0000256" key="1">
    <source>
        <dbReference type="SAM" id="MobiDB-lite"/>
    </source>
</evidence>
<dbReference type="Proteomes" id="UP000053825">
    <property type="component" value="Unassembled WGS sequence"/>
</dbReference>
<feature type="compositionally biased region" description="Basic and acidic residues" evidence="1">
    <location>
        <begin position="13"/>
        <end position="32"/>
    </location>
</feature>
<gene>
    <name evidence="2" type="ORF">WH47_05024</name>
</gene>
<dbReference type="STRING" id="597456.A0A0L7RJR4"/>
<name>A0A0L7RJR4_9HYME</name>
<dbReference type="PANTHER" id="PTHR12862:SF0">
    <property type="entry name" value="N-ACETYL-D-GLUCOSAMINE KINASE"/>
    <property type="match status" value="1"/>
</dbReference>
<dbReference type="InterPro" id="IPR043129">
    <property type="entry name" value="ATPase_NBD"/>
</dbReference>
<proteinExistence type="predicted"/>
<evidence type="ECO:0000313" key="3">
    <source>
        <dbReference type="Proteomes" id="UP000053825"/>
    </source>
</evidence>
<sequence>MSGRKGRGKRKRRIDEYELRRELRKQGPRRDSSEDELVMSKVILPEHPEEIRIGGIEGGATCSTLFIIDGQGTPLTEIKGPSTNHWYIGMEETTARINAMVERGKQSIGMSESIPLDSLVVIK</sequence>
<dbReference type="InterPro" id="IPR039758">
    <property type="entry name" value="NAGK-like"/>
</dbReference>